<dbReference type="Proteomes" id="UP000837803">
    <property type="component" value="Unassembled WGS sequence"/>
</dbReference>
<evidence type="ECO:0000256" key="1">
    <source>
        <dbReference type="SAM" id="Phobius"/>
    </source>
</evidence>
<dbReference type="RefSeq" id="WP_238752048.1">
    <property type="nucleotide sequence ID" value="NZ_CAKLPZ010000004.1"/>
</dbReference>
<reference evidence="2" key="1">
    <citation type="submission" date="2021-12" db="EMBL/GenBank/DDBJ databases">
        <authorList>
            <person name="Rodrigo-Torres L."/>
            <person name="Arahal R. D."/>
            <person name="Lucena T."/>
        </authorList>
    </citation>
    <scope>NUCLEOTIDE SEQUENCE</scope>
    <source>
        <strain evidence="2">CECT 8419</strain>
    </source>
</reference>
<feature type="transmembrane region" description="Helical" evidence="1">
    <location>
        <begin position="65"/>
        <end position="85"/>
    </location>
</feature>
<proteinExistence type="predicted"/>
<feature type="transmembrane region" description="Helical" evidence="1">
    <location>
        <begin position="182"/>
        <end position="199"/>
    </location>
</feature>
<feature type="transmembrane region" description="Helical" evidence="1">
    <location>
        <begin position="35"/>
        <end position="53"/>
    </location>
</feature>
<keyword evidence="1" id="KW-1133">Transmembrane helix</keyword>
<feature type="transmembrane region" description="Helical" evidence="1">
    <location>
        <begin position="211"/>
        <end position="233"/>
    </location>
</feature>
<keyword evidence="1" id="KW-0472">Membrane</keyword>
<keyword evidence="3" id="KW-1185">Reference proteome</keyword>
<organism evidence="2 3">
    <name type="scientific">Neolewinella maritima</name>
    <dbReference type="NCBI Taxonomy" id="1383882"/>
    <lineage>
        <taxon>Bacteria</taxon>
        <taxon>Pseudomonadati</taxon>
        <taxon>Bacteroidota</taxon>
        <taxon>Saprospiria</taxon>
        <taxon>Saprospirales</taxon>
        <taxon>Lewinellaceae</taxon>
        <taxon>Neolewinella</taxon>
    </lineage>
</organism>
<evidence type="ECO:0000313" key="3">
    <source>
        <dbReference type="Proteomes" id="UP000837803"/>
    </source>
</evidence>
<comment type="caution">
    <text evidence="2">The sequence shown here is derived from an EMBL/GenBank/DDBJ whole genome shotgun (WGS) entry which is preliminary data.</text>
</comment>
<gene>
    <name evidence="2" type="ORF">LEM8419_03106</name>
</gene>
<evidence type="ECO:0008006" key="4">
    <source>
        <dbReference type="Google" id="ProtNLM"/>
    </source>
</evidence>
<dbReference type="EMBL" id="CAKLPZ010000004">
    <property type="protein sequence ID" value="CAH1002189.1"/>
    <property type="molecule type" value="Genomic_DNA"/>
</dbReference>
<feature type="transmembrane region" description="Helical" evidence="1">
    <location>
        <begin position="121"/>
        <end position="139"/>
    </location>
</feature>
<keyword evidence="1" id="KW-0812">Transmembrane</keyword>
<name>A0ABM9B4L7_9BACT</name>
<evidence type="ECO:0000313" key="2">
    <source>
        <dbReference type="EMBL" id="CAH1002189.1"/>
    </source>
</evidence>
<accession>A0ABM9B4L7</accession>
<protein>
    <recommendedName>
        <fullName evidence="4">DoxX family protein</fullName>
    </recommendedName>
</protein>
<feature type="transmembrane region" description="Helical" evidence="1">
    <location>
        <begin position="91"/>
        <end position="114"/>
    </location>
</feature>
<sequence length="456" mass="50344">MTLTTLLLYIGIAAVSLTALTHAFLRVTRSLPVSLLQNFTGALFLFSGYVKAIDPLGTAYKMEQYFAEFEATAAGAGAGFLAPLFPWLSSFSAGFSVFMIVLELMLGLMLIVGAKPKLTSWLFFVLVAFFTVLTGYTYLTGYVPAEANFFDFDSWGTYADTNMKVTDCGCFGDFLKLEPRTSFLKDVALLFPALVFLLAPSKLHQMFTPRVRTLAVLATGALAVFYCLSNFVWDLPGQDFRPFKVGTDVAAIKQAEEAAAGAVTVLGYKVTSKADGRVVEMPTDEFLKVYKDYPKEEWDFETFSSEPTVARTKISDFEVTDMEGHNVVPELLAQPGYTFVIVAYNLKGEPGNWDADYVADWRDDIQPVVEQARNAGHGVVAMTKLTSDAALEDFRTTVGADYPFYRGDDILLKTIIRSNPGVVLFRQGVIVNKWHHRKLPAFTDIARQDILAAAGQ</sequence>